<dbReference type="AlphaFoldDB" id="A0A5J5FVD7"/>
<dbReference type="OrthoDB" id="9813638at2"/>
<proteinExistence type="predicted"/>
<dbReference type="InterPro" id="IPR001296">
    <property type="entry name" value="Glyco_trans_1"/>
</dbReference>
<organism evidence="2 3">
    <name type="scientific">Paenibacillus spiritus</name>
    <dbReference type="NCBI Taxonomy" id="2496557"/>
    <lineage>
        <taxon>Bacteria</taxon>
        <taxon>Bacillati</taxon>
        <taxon>Bacillota</taxon>
        <taxon>Bacilli</taxon>
        <taxon>Bacillales</taxon>
        <taxon>Paenibacillaceae</taxon>
        <taxon>Paenibacillus</taxon>
    </lineage>
</organism>
<keyword evidence="3" id="KW-1185">Reference proteome</keyword>
<comment type="caution">
    <text evidence="2">The sequence shown here is derived from an EMBL/GenBank/DDBJ whole genome shotgun (WGS) entry which is preliminary data.</text>
</comment>
<reference evidence="2 3" key="1">
    <citation type="submission" date="2019-09" db="EMBL/GenBank/DDBJ databases">
        <title>Bacillus ochoae sp. nov., Paenibacillus whitsoniae sp. nov., Paenibacillus spiritus sp. nov. Isolated from the Mars Exploration Rover during spacecraft assembly.</title>
        <authorList>
            <person name="Seuylemezian A."/>
            <person name="Vaishampayan P."/>
        </authorList>
    </citation>
    <scope>NUCLEOTIDE SEQUENCE [LARGE SCALE GENOMIC DNA]</scope>
    <source>
        <strain evidence="2 3">MER_111</strain>
    </source>
</reference>
<accession>A0A5J5FVD7</accession>
<dbReference type="PANTHER" id="PTHR12526">
    <property type="entry name" value="GLYCOSYLTRANSFERASE"/>
    <property type="match status" value="1"/>
</dbReference>
<gene>
    <name evidence="2" type="ORF">F4V43_17505</name>
</gene>
<keyword evidence="2" id="KW-0808">Transferase</keyword>
<feature type="domain" description="Glycosyl transferase family 1" evidence="1">
    <location>
        <begin position="218"/>
        <end position="368"/>
    </location>
</feature>
<name>A0A5J5FVD7_9BACL</name>
<dbReference type="RefSeq" id="WP_150459589.1">
    <property type="nucleotide sequence ID" value="NZ_VYKK01000029.1"/>
</dbReference>
<dbReference type="GO" id="GO:0016757">
    <property type="term" value="F:glycosyltransferase activity"/>
    <property type="evidence" value="ECO:0007669"/>
    <property type="project" value="InterPro"/>
</dbReference>
<dbReference type="EMBL" id="VYKK01000029">
    <property type="protein sequence ID" value="KAA8997590.1"/>
    <property type="molecule type" value="Genomic_DNA"/>
</dbReference>
<evidence type="ECO:0000313" key="2">
    <source>
        <dbReference type="EMBL" id="KAA8997590.1"/>
    </source>
</evidence>
<dbReference type="CDD" id="cd03811">
    <property type="entry name" value="GT4_GT28_WabH-like"/>
    <property type="match status" value="1"/>
</dbReference>
<protein>
    <submittedName>
        <fullName evidence="2">Glycosyltransferase</fullName>
    </submittedName>
</protein>
<dbReference type="Proteomes" id="UP000367750">
    <property type="component" value="Unassembled WGS sequence"/>
</dbReference>
<dbReference type="SUPFAM" id="SSF53756">
    <property type="entry name" value="UDP-Glycosyltransferase/glycogen phosphorylase"/>
    <property type="match status" value="1"/>
</dbReference>
<evidence type="ECO:0000259" key="1">
    <source>
        <dbReference type="Pfam" id="PF00534"/>
    </source>
</evidence>
<dbReference type="Gene3D" id="3.40.50.2000">
    <property type="entry name" value="Glycogen Phosphorylase B"/>
    <property type="match status" value="2"/>
</dbReference>
<sequence>MEIGGVERSLAALLEHLDYERFDVDLMLYRHQGELMDLIPDRVNLLKEDPAYATFRHSVKDILRSGRFRIAGGRLLARFRGEYVRRRTGITEPGYYQMQLMWKHTLPYLPSLNKRYDIAVSYLWPHDFVAEKVEADLKLAWIHTDYSTIFTDRGLDYERWSRFDRIVAVSEACRDAFLVRYPELASRVGVMENLCSPDSIRKLAAEPVPNPVREDAGFKLVTVGRLSSAKGIDLAVEALRLLRSRGYDDIRWYVVGYGGEEPAIRGLVEQHGLADSFFLLGKQVNPYPYMAACDLYVQPSRYEGKAVAITEAQILGKPVLITRYPTAASQIRNEEDGLIVELSPEGVAEGIERLYRDALLRNRLAENGGLGDHSGSGQLEALYGFLNLEVEAR</sequence>
<dbReference type="Pfam" id="PF00534">
    <property type="entry name" value="Glycos_transf_1"/>
    <property type="match status" value="1"/>
</dbReference>
<evidence type="ECO:0000313" key="3">
    <source>
        <dbReference type="Proteomes" id="UP000367750"/>
    </source>
</evidence>